<gene>
    <name evidence="2" type="ORF">Glove_551g66</name>
</gene>
<dbReference type="AlphaFoldDB" id="A0A397GK78"/>
<dbReference type="OrthoDB" id="2334412at2759"/>
<organism evidence="2 3">
    <name type="scientific">Diversispora epigaea</name>
    <dbReference type="NCBI Taxonomy" id="1348612"/>
    <lineage>
        <taxon>Eukaryota</taxon>
        <taxon>Fungi</taxon>
        <taxon>Fungi incertae sedis</taxon>
        <taxon>Mucoromycota</taxon>
        <taxon>Glomeromycotina</taxon>
        <taxon>Glomeromycetes</taxon>
        <taxon>Diversisporales</taxon>
        <taxon>Diversisporaceae</taxon>
        <taxon>Diversispora</taxon>
    </lineage>
</organism>
<accession>A0A397GK78</accession>
<evidence type="ECO:0000259" key="1">
    <source>
        <dbReference type="Pfam" id="PF20713"/>
    </source>
</evidence>
<dbReference type="Proteomes" id="UP000266861">
    <property type="component" value="Unassembled WGS sequence"/>
</dbReference>
<protein>
    <recommendedName>
        <fullName evidence="1">DUF6826 domain-containing protein</fullName>
    </recommendedName>
</protein>
<keyword evidence="3" id="KW-1185">Reference proteome</keyword>
<reference evidence="2 3" key="1">
    <citation type="submission" date="2018-08" db="EMBL/GenBank/DDBJ databases">
        <title>Genome and evolution of the arbuscular mycorrhizal fungus Diversispora epigaea (formerly Glomus versiforme) and its bacterial endosymbionts.</title>
        <authorList>
            <person name="Sun X."/>
            <person name="Fei Z."/>
            <person name="Harrison M."/>
        </authorList>
    </citation>
    <scope>NUCLEOTIDE SEQUENCE [LARGE SCALE GENOMIC DNA]</scope>
    <source>
        <strain evidence="2 3">IT104</strain>
    </source>
</reference>
<proteinExistence type="predicted"/>
<feature type="domain" description="DUF6826" evidence="1">
    <location>
        <begin position="131"/>
        <end position="185"/>
    </location>
</feature>
<evidence type="ECO:0000313" key="2">
    <source>
        <dbReference type="EMBL" id="RHZ48460.1"/>
    </source>
</evidence>
<sequence length="232" mass="27012">MLQIKIDILNYLYRRINFAILTIFFGSSTNFFEGDPKAKIFKAIIGINDDVSDLREINPNVLANVDVKDIALWKSNSLLQDGQGNSLENVMDEIIIIKNEMKKHFVFSTKTKPPGKFSEPPNKNSKANASEKDIQDYFMKECKVLENYRFTKNKIKHIVEDTRNSPILGTQKSDFVFIPKKKMLRLLVPWVDDYQKSIIQFKYEYIAPQLLGYNNSDDNNEWKYLVTFMESS</sequence>
<name>A0A397GK78_9GLOM</name>
<comment type="caution">
    <text evidence="2">The sequence shown here is derived from an EMBL/GenBank/DDBJ whole genome shotgun (WGS) entry which is preliminary data.</text>
</comment>
<evidence type="ECO:0000313" key="3">
    <source>
        <dbReference type="Proteomes" id="UP000266861"/>
    </source>
</evidence>
<dbReference type="Pfam" id="PF20713">
    <property type="entry name" value="DUF6826"/>
    <property type="match status" value="1"/>
</dbReference>
<dbReference type="EMBL" id="PQFF01000469">
    <property type="protein sequence ID" value="RHZ48460.1"/>
    <property type="molecule type" value="Genomic_DNA"/>
</dbReference>
<dbReference type="InterPro" id="IPR049229">
    <property type="entry name" value="DUF6826"/>
</dbReference>
<dbReference type="STRING" id="1348612.A0A397GK78"/>